<evidence type="ECO:0000256" key="1">
    <source>
        <dbReference type="ARBA" id="ARBA00004651"/>
    </source>
</evidence>
<keyword evidence="7 10" id="KW-1133">Transmembrane helix</keyword>
<dbReference type="Gene3D" id="3.20.20.450">
    <property type="entry name" value="EAL domain"/>
    <property type="match status" value="1"/>
</dbReference>
<evidence type="ECO:0000256" key="2">
    <source>
        <dbReference type="ARBA" id="ARBA00012282"/>
    </source>
</evidence>
<dbReference type="PANTHER" id="PTHR33121:SF79">
    <property type="entry name" value="CYCLIC DI-GMP PHOSPHODIESTERASE PDED-RELATED"/>
    <property type="match status" value="1"/>
</dbReference>
<accession>A0A078LHI6</accession>
<evidence type="ECO:0000256" key="5">
    <source>
        <dbReference type="ARBA" id="ARBA00022692"/>
    </source>
</evidence>
<evidence type="ECO:0000256" key="10">
    <source>
        <dbReference type="SAM" id="Phobius"/>
    </source>
</evidence>
<keyword evidence="3" id="KW-1003">Cell membrane</keyword>
<dbReference type="EMBL" id="LK931336">
    <property type="protein sequence ID" value="CDZ84566.1"/>
    <property type="molecule type" value="Genomic_DNA"/>
</dbReference>
<proteinExistence type="predicted"/>
<comment type="catalytic activity">
    <reaction evidence="9">
        <text>3',3'-c-di-GMP + H2O = 5'-phosphoguanylyl(3'-&gt;5')guanosine + H(+)</text>
        <dbReference type="Rhea" id="RHEA:24902"/>
        <dbReference type="ChEBI" id="CHEBI:15377"/>
        <dbReference type="ChEBI" id="CHEBI:15378"/>
        <dbReference type="ChEBI" id="CHEBI:58754"/>
        <dbReference type="ChEBI" id="CHEBI:58805"/>
        <dbReference type="EC" id="3.1.4.52"/>
    </reaction>
</comment>
<dbReference type="PANTHER" id="PTHR33121">
    <property type="entry name" value="CYCLIC DI-GMP PHOSPHODIESTERASE PDEF"/>
    <property type="match status" value="1"/>
</dbReference>
<feature type="domain" description="EAL" evidence="11">
    <location>
        <begin position="257"/>
        <end position="510"/>
    </location>
</feature>
<dbReference type="InterPro" id="IPR050706">
    <property type="entry name" value="Cyclic-di-GMP_PDE-like"/>
</dbReference>
<dbReference type="Pfam" id="PF12792">
    <property type="entry name" value="CSS-motif"/>
    <property type="match status" value="1"/>
</dbReference>
<evidence type="ECO:0000256" key="9">
    <source>
        <dbReference type="ARBA" id="ARBA00034290"/>
    </source>
</evidence>
<dbReference type="CDD" id="cd01948">
    <property type="entry name" value="EAL"/>
    <property type="match status" value="1"/>
</dbReference>
<evidence type="ECO:0000313" key="12">
    <source>
        <dbReference type="EMBL" id="CDZ84566.1"/>
    </source>
</evidence>
<evidence type="ECO:0000256" key="4">
    <source>
        <dbReference type="ARBA" id="ARBA00022636"/>
    </source>
</evidence>
<dbReference type="AlphaFoldDB" id="A0A078LHI6"/>
<feature type="transmembrane region" description="Helical" evidence="10">
    <location>
        <begin position="12"/>
        <end position="31"/>
    </location>
</feature>
<dbReference type="RefSeq" id="WP_053090069.1">
    <property type="nucleotide sequence ID" value="NZ_JADVIE010000003.1"/>
</dbReference>
<evidence type="ECO:0000256" key="7">
    <source>
        <dbReference type="ARBA" id="ARBA00022989"/>
    </source>
</evidence>
<evidence type="ECO:0000256" key="6">
    <source>
        <dbReference type="ARBA" id="ARBA00022801"/>
    </source>
</evidence>
<evidence type="ECO:0000256" key="8">
    <source>
        <dbReference type="ARBA" id="ARBA00023136"/>
    </source>
</evidence>
<sequence>MSLRFITKSDKRILTASVFLFFLVFASVLWLELTSVQQSKQALLQSEVKSLAFVVDKVLGDARLAIAQAQPLLGQPCNTTLEKKLNIIPTRYPHLQSLNFTQGNTIYCSSLLYNKGYTLSPALSLQQGIRVDRVITSPHDFIMMLYVSYPAGRIFAASDVRIIVERIKNMAFSDRIVLRMNDKILTASGVKPGSLQESHFSHYIKAESNNKLYTIAWRKTELGDALVVIAHSWRYIAMIIASALVSSILLWLLLSHRASLPHHLAVAIRRNEIQPYYQPIVCAKTNRVIGAEVLARWQHCEAGSVSPDIFIPVAERAGLIADLTKGLLDLVVIDIQRSVTVFKPGFKFNLNISHAHLVKDSFYSFIGTYSGVFREQNLQLVFEITERGEIEVNDDISNKIDYMKIHNVGLSLDDFGTGFSNLSYITGLRPENIKIGRMFINLISEGKNTPLVDCVVEMAQRMRIQTTAEGVEHKYQVDYLRSKNVDFFQGYFFSRPLSFANFIRFIRGYQVVT</sequence>
<name>A0A078LHI6_CITKO</name>
<keyword evidence="5 10" id="KW-0812">Transmembrane</keyword>
<reference evidence="12" key="1">
    <citation type="submission" date="2014-06" db="EMBL/GenBank/DDBJ databases">
        <authorList>
            <person name="Urmite Genomes Urmite Genomes"/>
        </authorList>
    </citation>
    <scope>NUCLEOTIDE SEQUENCE</scope>
</reference>
<evidence type="ECO:0000256" key="3">
    <source>
        <dbReference type="ARBA" id="ARBA00022475"/>
    </source>
</evidence>
<protein>
    <recommendedName>
        <fullName evidence="2">cyclic-guanylate-specific phosphodiesterase</fullName>
        <ecNumber evidence="2">3.1.4.52</ecNumber>
    </recommendedName>
</protein>
<dbReference type="InterPro" id="IPR001633">
    <property type="entry name" value="EAL_dom"/>
</dbReference>
<dbReference type="PATRIC" id="fig|545.12.peg.2742"/>
<dbReference type="EC" id="3.1.4.52" evidence="2"/>
<keyword evidence="4" id="KW-0973">c-di-GMP</keyword>
<keyword evidence="6" id="KW-0378">Hydrolase</keyword>
<comment type="subcellular location">
    <subcellularLocation>
        <location evidence="1">Cell membrane</location>
        <topology evidence="1">Multi-pass membrane protein</topology>
    </subcellularLocation>
</comment>
<dbReference type="InterPro" id="IPR024744">
    <property type="entry name" value="CSS-motif_dom"/>
</dbReference>
<dbReference type="GO" id="GO:0005886">
    <property type="term" value="C:plasma membrane"/>
    <property type="evidence" value="ECO:0007669"/>
    <property type="project" value="UniProtKB-SubCell"/>
</dbReference>
<dbReference type="SUPFAM" id="SSF141868">
    <property type="entry name" value="EAL domain-like"/>
    <property type="match status" value="1"/>
</dbReference>
<gene>
    <name evidence="12" type="primary">rtn_2</name>
    <name evidence="12" type="ORF">BN1086_02721</name>
</gene>
<organism evidence="12">
    <name type="scientific">Citrobacter koseri</name>
    <name type="common">Citrobacter diversus</name>
    <dbReference type="NCBI Taxonomy" id="545"/>
    <lineage>
        <taxon>Bacteria</taxon>
        <taxon>Pseudomonadati</taxon>
        <taxon>Pseudomonadota</taxon>
        <taxon>Gammaproteobacteria</taxon>
        <taxon>Enterobacterales</taxon>
        <taxon>Enterobacteriaceae</taxon>
        <taxon>Citrobacter</taxon>
    </lineage>
</organism>
<dbReference type="InterPro" id="IPR035919">
    <property type="entry name" value="EAL_sf"/>
</dbReference>
<keyword evidence="8 10" id="KW-0472">Membrane</keyword>
<dbReference type="SMART" id="SM00052">
    <property type="entry name" value="EAL"/>
    <property type="match status" value="1"/>
</dbReference>
<evidence type="ECO:0000259" key="11">
    <source>
        <dbReference type="PROSITE" id="PS50883"/>
    </source>
</evidence>
<dbReference type="GO" id="GO:0071111">
    <property type="term" value="F:cyclic-guanylate-specific phosphodiesterase activity"/>
    <property type="evidence" value="ECO:0007669"/>
    <property type="project" value="UniProtKB-EC"/>
</dbReference>
<dbReference type="PROSITE" id="PS50883">
    <property type="entry name" value="EAL"/>
    <property type="match status" value="1"/>
</dbReference>
<dbReference type="Pfam" id="PF00563">
    <property type="entry name" value="EAL"/>
    <property type="match status" value="1"/>
</dbReference>